<dbReference type="CDD" id="cd08553">
    <property type="entry name" value="PIN_Fcf1-like"/>
    <property type="match status" value="1"/>
</dbReference>
<dbReference type="InterPro" id="IPR006984">
    <property type="entry name" value="Fcf1/UTP23"/>
</dbReference>
<dbReference type="Proteomes" id="UP001168877">
    <property type="component" value="Unassembled WGS sequence"/>
</dbReference>
<dbReference type="PROSITE" id="PS00451">
    <property type="entry name" value="PATHOGENESIS_BETVI"/>
    <property type="match status" value="1"/>
</dbReference>
<evidence type="ECO:0000256" key="9">
    <source>
        <dbReference type="ARBA" id="ARBA00038503"/>
    </source>
</evidence>
<evidence type="ECO:0000256" key="1">
    <source>
        <dbReference type="ARBA" id="ARBA00004604"/>
    </source>
</evidence>
<keyword evidence="4" id="KW-0698">rRNA processing</keyword>
<dbReference type="FunFam" id="3.30.530.20:FF:000007">
    <property type="entry name" value="Major pollen allergen Bet v 1-A"/>
    <property type="match status" value="1"/>
</dbReference>
<evidence type="ECO:0000256" key="5">
    <source>
        <dbReference type="ARBA" id="ARBA00022821"/>
    </source>
</evidence>
<reference evidence="13" key="1">
    <citation type="journal article" date="2022" name="Plant J.">
        <title>Strategies of tolerance reflected in two North American maple genomes.</title>
        <authorList>
            <person name="McEvoy S.L."/>
            <person name="Sezen U.U."/>
            <person name="Trouern-Trend A."/>
            <person name="McMahon S.M."/>
            <person name="Schaberg P.G."/>
            <person name="Yang J."/>
            <person name="Wegrzyn J.L."/>
            <person name="Swenson N.G."/>
        </authorList>
    </citation>
    <scope>NUCLEOTIDE SEQUENCE</scope>
    <source>
        <strain evidence="13">NS2018</strain>
    </source>
</reference>
<feature type="region of interest" description="Disordered" evidence="10">
    <location>
        <begin position="187"/>
        <end position="273"/>
    </location>
</feature>
<dbReference type="FunFam" id="3.40.50.1010:FF:000006">
    <property type="entry name" value="rRNA-processing protein UTP23 homolog"/>
    <property type="match status" value="1"/>
</dbReference>
<comment type="similarity">
    <text evidence="2">Belongs to the BetVI family.</text>
</comment>
<dbReference type="GO" id="GO:0004864">
    <property type="term" value="F:protein phosphatase inhibitor activity"/>
    <property type="evidence" value="ECO:0007669"/>
    <property type="project" value="InterPro"/>
</dbReference>
<evidence type="ECO:0000259" key="12">
    <source>
        <dbReference type="Pfam" id="PF24779"/>
    </source>
</evidence>
<dbReference type="SUPFAM" id="SSF88723">
    <property type="entry name" value="PIN domain-like"/>
    <property type="match status" value="1"/>
</dbReference>
<comment type="subcellular location">
    <subcellularLocation>
        <location evidence="1">Nucleus</location>
        <location evidence="1">Nucleolus</location>
    </subcellularLocation>
</comment>
<evidence type="ECO:0000256" key="2">
    <source>
        <dbReference type="ARBA" id="ARBA00009744"/>
    </source>
</evidence>
<dbReference type="GO" id="GO:0009738">
    <property type="term" value="P:abscisic acid-activated signaling pathway"/>
    <property type="evidence" value="ECO:0007669"/>
    <property type="project" value="InterPro"/>
</dbReference>
<dbReference type="InterPro" id="IPR029060">
    <property type="entry name" value="PIN-like_dom_sf"/>
</dbReference>
<evidence type="ECO:0000256" key="10">
    <source>
        <dbReference type="SAM" id="MobiDB-lite"/>
    </source>
</evidence>
<evidence type="ECO:0000256" key="8">
    <source>
        <dbReference type="ARBA" id="ARBA00037300"/>
    </source>
</evidence>
<feature type="domain" description="UTP23 sensor motif region" evidence="12">
    <location>
        <begin position="229"/>
        <end position="247"/>
    </location>
</feature>
<evidence type="ECO:0000256" key="3">
    <source>
        <dbReference type="ARBA" id="ARBA00022517"/>
    </source>
</evidence>
<keyword evidence="7" id="KW-0568">Pathogenesis-related protein</keyword>
<comment type="caution">
    <text evidence="13">The sequence shown here is derived from an EMBL/GenBank/DDBJ whole genome shotgun (WGS) entry which is preliminary data.</text>
</comment>
<keyword evidence="5" id="KW-0611">Plant defense</keyword>
<dbReference type="EMBL" id="JAUESC010000001">
    <property type="protein sequence ID" value="KAK0608610.1"/>
    <property type="molecule type" value="Genomic_DNA"/>
</dbReference>
<protein>
    <submittedName>
        <fullName evidence="13">Uncharacterized protein</fullName>
    </submittedName>
</protein>
<dbReference type="InterPro" id="IPR024949">
    <property type="entry name" value="Bet_v_I_allergen"/>
</dbReference>
<dbReference type="GO" id="GO:0032040">
    <property type="term" value="C:small-subunit processome"/>
    <property type="evidence" value="ECO:0007669"/>
    <property type="project" value="InterPro"/>
</dbReference>
<name>A0AA39TYC0_ACESA</name>
<feature type="compositionally biased region" description="Basic and acidic residues" evidence="10">
    <location>
        <begin position="257"/>
        <end position="266"/>
    </location>
</feature>
<evidence type="ECO:0000259" key="11">
    <source>
        <dbReference type="Pfam" id="PF00407"/>
    </source>
</evidence>
<dbReference type="GO" id="GO:0038023">
    <property type="term" value="F:signaling receptor activity"/>
    <property type="evidence" value="ECO:0007669"/>
    <property type="project" value="InterPro"/>
</dbReference>
<dbReference type="InterPro" id="IPR023393">
    <property type="entry name" value="START-like_dom_sf"/>
</dbReference>
<dbReference type="Pfam" id="PF00407">
    <property type="entry name" value="Bet_v_1"/>
    <property type="match status" value="1"/>
</dbReference>
<dbReference type="GO" id="GO:0010427">
    <property type="term" value="F:abscisic acid binding"/>
    <property type="evidence" value="ECO:0007669"/>
    <property type="project" value="InterPro"/>
</dbReference>
<dbReference type="Gene3D" id="3.40.50.1010">
    <property type="entry name" value="5'-nuclease"/>
    <property type="match status" value="1"/>
</dbReference>
<proteinExistence type="inferred from homology"/>
<dbReference type="CDD" id="cd07816">
    <property type="entry name" value="Bet_v1-like"/>
    <property type="match status" value="1"/>
</dbReference>
<feature type="compositionally biased region" description="Basic and acidic residues" evidence="10">
    <location>
        <begin position="210"/>
        <end position="228"/>
    </location>
</feature>
<dbReference type="Gene3D" id="3.30.530.20">
    <property type="match status" value="1"/>
</dbReference>
<dbReference type="Pfam" id="PF04900">
    <property type="entry name" value="Fcf1"/>
    <property type="match status" value="1"/>
</dbReference>
<comment type="similarity">
    <text evidence="9">Belongs to the UTP23/FCF1 family. UTP23 subfamily.</text>
</comment>
<accession>A0AA39TYC0</accession>
<gene>
    <name evidence="13" type="ORF">LWI29_033327</name>
</gene>
<organism evidence="13 14">
    <name type="scientific">Acer saccharum</name>
    <name type="common">Sugar maple</name>
    <dbReference type="NCBI Taxonomy" id="4024"/>
    <lineage>
        <taxon>Eukaryota</taxon>
        <taxon>Viridiplantae</taxon>
        <taxon>Streptophyta</taxon>
        <taxon>Embryophyta</taxon>
        <taxon>Tracheophyta</taxon>
        <taxon>Spermatophyta</taxon>
        <taxon>Magnoliopsida</taxon>
        <taxon>eudicotyledons</taxon>
        <taxon>Gunneridae</taxon>
        <taxon>Pentapetalae</taxon>
        <taxon>rosids</taxon>
        <taxon>malvids</taxon>
        <taxon>Sapindales</taxon>
        <taxon>Sapindaceae</taxon>
        <taxon>Hippocastanoideae</taxon>
        <taxon>Acereae</taxon>
        <taxon>Acer</taxon>
    </lineage>
</organism>
<evidence type="ECO:0000256" key="6">
    <source>
        <dbReference type="ARBA" id="ARBA00023242"/>
    </source>
</evidence>
<feature type="domain" description="Bet v I/Major latex protein" evidence="11">
    <location>
        <begin position="279"/>
        <end position="369"/>
    </location>
</feature>
<dbReference type="AlphaFoldDB" id="A0AA39TYC0"/>
<evidence type="ECO:0000256" key="4">
    <source>
        <dbReference type="ARBA" id="ARBA00022552"/>
    </source>
</evidence>
<keyword evidence="6" id="KW-0539">Nucleus</keyword>
<dbReference type="InterPro" id="IPR000916">
    <property type="entry name" value="Bet_v_I/MLP"/>
</dbReference>
<sequence length="372" mass="41951">MRVKKQKRHRKIVRFYTACFGFRQPYKVICDGTFVYHLIANQITPADNALATTLAASVKLFTTKCVIDELKGLGESHFEAVQAAYKLTIARCEHEKKKNADACIMDVLGEKNLEHFFVATQDVDLRKKLQEVPGVPLIFGLRNALFLEQPSTFQRQFVKASEEGRSRITESEYKMLKKRAKGILETEEIRDSSNEGEDEDVGDQNLELQTVKKGDNARKHMGVKDKPQFKRKRAKGPNPLSCKKKKSHENPSMVSGKESKDGDNSVRSRNRTRKSLGLKLAKKSIKSIDVIEGDREEYGCIKQANFCEGGYMRHRIDALDKDNFLCKYSLIEGDVVGNKIESVVYAAKFEATSDGGCLDKVATEFHVKGGDE</sequence>
<evidence type="ECO:0000256" key="7">
    <source>
        <dbReference type="ARBA" id="ARBA00023265"/>
    </source>
</evidence>
<dbReference type="GO" id="GO:0006952">
    <property type="term" value="P:defense response"/>
    <property type="evidence" value="ECO:0007669"/>
    <property type="project" value="UniProtKB-KW"/>
</dbReference>
<reference evidence="13" key="2">
    <citation type="submission" date="2023-06" db="EMBL/GenBank/DDBJ databases">
        <authorList>
            <person name="Swenson N.G."/>
            <person name="Wegrzyn J.L."/>
            <person name="Mcevoy S.L."/>
        </authorList>
    </citation>
    <scope>NUCLEOTIDE SEQUENCE</scope>
    <source>
        <strain evidence="13">NS2018</strain>
        <tissue evidence="13">Leaf</tissue>
    </source>
</reference>
<dbReference type="InterPro" id="IPR057776">
    <property type="entry name" value="UTP23_sensor"/>
</dbReference>
<keyword evidence="3" id="KW-0690">Ribosome biogenesis</keyword>
<keyword evidence="14" id="KW-1185">Reference proteome</keyword>
<dbReference type="SUPFAM" id="SSF55961">
    <property type="entry name" value="Bet v1-like"/>
    <property type="match status" value="1"/>
</dbReference>
<comment type="function">
    <text evidence="8">Involved in rRNA-processing and ribosome biogenesis.</text>
</comment>
<dbReference type="GO" id="GO:0006364">
    <property type="term" value="P:rRNA processing"/>
    <property type="evidence" value="ECO:0007669"/>
    <property type="project" value="UniProtKB-KW"/>
</dbReference>
<evidence type="ECO:0000313" key="14">
    <source>
        <dbReference type="Proteomes" id="UP001168877"/>
    </source>
</evidence>
<dbReference type="PANTHER" id="PTHR12416">
    <property type="entry name" value="RRNA-PROCESSING PROTEIN UTP23 HOMOLOG"/>
    <property type="match status" value="1"/>
</dbReference>
<evidence type="ECO:0000313" key="13">
    <source>
        <dbReference type="EMBL" id="KAK0608610.1"/>
    </source>
</evidence>
<dbReference type="Pfam" id="PF24779">
    <property type="entry name" value="UTP23_sensor"/>
    <property type="match status" value="1"/>
</dbReference>